<dbReference type="EMBL" id="CP137312">
    <property type="protein sequence ID" value="WQF87382.1"/>
    <property type="molecule type" value="Genomic_DNA"/>
</dbReference>
<proteinExistence type="predicted"/>
<accession>A0AAX4IVX4</accession>
<dbReference type="KEGG" id="cdet:87948896"/>
<evidence type="ECO:0000313" key="1">
    <source>
        <dbReference type="EMBL" id="WQF87382.1"/>
    </source>
</evidence>
<reference evidence="2" key="1">
    <citation type="journal article" date="2023" name="bioRxiv">
        <title>Complete genome of the Medicago anthracnose fungus, Colletotrichum destructivum, reveals a mini-chromosome-like region within a core chromosome.</title>
        <authorList>
            <person name="Lapalu N."/>
            <person name="Simon A."/>
            <person name="Lu A."/>
            <person name="Plaumann P.-L."/>
            <person name="Amselem J."/>
            <person name="Pigne S."/>
            <person name="Auger A."/>
            <person name="Koch C."/>
            <person name="Dallery J.-F."/>
            <person name="O'Connell R.J."/>
        </authorList>
    </citation>
    <scope>NUCLEOTIDE SEQUENCE [LARGE SCALE GENOMIC DNA]</scope>
    <source>
        <strain evidence="2">CBS 520.97</strain>
    </source>
</reference>
<dbReference type="RefSeq" id="XP_062784603.1">
    <property type="nucleotide sequence ID" value="XM_062928552.1"/>
</dbReference>
<dbReference type="Proteomes" id="UP001322277">
    <property type="component" value="Chromosome 8"/>
</dbReference>
<dbReference type="AlphaFoldDB" id="A0AAX4IVX4"/>
<evidence type="ECO:0000313" key="2">
    <source>
        <dbReference type="Proteomes" id="UP001322277"/>
    </source>
</evidence>
<name>A0AAX4IVX4_9PEZI</name>
<dbReference type="GeneID" id="87948896"/>
<sequence>MSVCRGLWRIRPSQRRLRRRRRDRNSSKFLDSWQPRHPSTEVTLLRSPQHFHMFNFSLGKKGGDWRAGFHQQAGGGGKGIITIGLFFSSSFLSAWAQKDFTRTQNCRSCNGTFPSPRLDALICFPSPFALSASVRKGEGESPVFGNDVDPPPAHVFTLFVRPKRKRLRDDERRCHVVETRWTRQ</sequence>
<protein>
    <submittedName>
        <fullName evidence="1">Uncharacterized protein</fullName>
    </submittedName>
</protein>
<organism evidence="1 2">
    <name type="scientific">Colletotrichum destructivum</name>
    <dbReference type="NCBI Taxonomy" id="34406"/>
    <lineage>
        <taxon>Eukaryota</taxon>
        <taxon>Fungi</taxon>
        <taxon>Dikarya</taxon>
        <taxon>Ascomycota</taxon>
        <taxon>Pezizomycotina</taxon>
        <taxon>Sordariomycetes</taxon>
        <taxon>Hypocreomycetidae</taxon>
        <taxon>Glomerellales</taxon>
        <taxon>Glomerellaceae</taxon>
        <taxon>Colletotrichum</taxon>
        <taxon>Colletotrichum destructivum species complex</taxon>
    </lineage>
</organism>
<keyword evidence="2" id="KW-1185">Reference proteome</keyword>
<gene>
    <name evidence="1" type="ORF">CDEST_12396</name>
</gene>